<evidence type="ECO:0000313" key="19">
    <source>
        <dbReference type="Proteomes" id="UP000287243"/>
    </source>
</evidence>
<reference evidence="18 19" key="1">
    <citation type="submission" date="2017-01" db="EMBL/GenBank/DDBJ databases">
        <title>First insights into the biology of 'candidatus Vampirococcus archaeovorus'.</title>
        <authorList>
            <person name="Kizina J."/>
            <person name="Jordan S."/>
            <person name="Stueber K."/>
            <person name="Reinhardt R."/>
            <person name="Harder J."/>
        </authorList>
    </citation>
    <scope>NUCLEOTIDE SEQUENCE [LARGE SCALE GENOMIC DNA]</scope>
    <source>
        <strain evidence="18 19">LiM</strain>
    </source>
</reference>
<dbReference type="InterPro" id="IPR038376">
    <property type="entry name" value="ATP_synth_asu_C_sf"/>
</dbReference>
<keyword evidence="11 14" id="KW-0139">CF(1)</keyword>
<dbReference type="SUPFAM" id="SSF50615">
    <property type="entry name" value="N-terminal domain of alpha and beta subunits of F1 ATP synthase"/>
    <property type="match status" value="1"/>
</dbReference>
<dbReference type="GO" id="GO:0045259">
    <property type="term" value="C:proton-transporting ATP synthase complex"/>
    <property type="evidence" value="ECO:0007669"/>
    <property type="project" value="UniProtKB-KW"/>
</dbReference>
<dbReference type="PANTHER" id="PTHR48082">
    <property type="entry name" value="ATP SYNTHASE SUBUNIT ALPHA, MITOCHONDRIAL"/>
    <property type="match status" value="1"/>
</dbReference>
<gene>
    <name evidence="14" type="primary">atpA</name>
    <name evidence="18" type="ORF">BU251_08480</name>
</gene>
<evidence type="ECO:0000313" key="18">
    <source>
        <dbReference type="EMBL" id="QAT17754.1"/>
    </source>
</evidence>
<evidence type="ECO:0000256" key="14">
    <source>
        <dbReference type="HAMAP-Rule" id="MF_01346"/>
    </source>
</evidence>
<organism evidence="18 19">
    <name type="scientific">Velamenicoccus archaeovorus</name>
    <dbReference type="NCBI Taxonomy" id="1930593"/>
    <lineage>
        <taxon>Bacteria</taxon>
        <taxon>Pseudomonadati</taxon>
        <taxon>Candidatus Omnitrophota</taxon>
        <taxon>Candidatus Velamenicoccus</taxon>
    </lineage>
</organism>
<keyword evidence="6 14" id="KW-0375">Hydrogen ion transport</keyword>
<dbReference type="GO" id="GO:0005524">
    <property type="term" value="F:ATP binding"/>
    <property type="evidence" value="ECO:0007669"/>
    <property type="project" value="UniProtKB-UniRule"/>
</dbReference>
<dbReference type="Pfam" id="PF00006">
    <property type="entry name" value="ATP-synt_ab"/>
    <property type="match status" value="1"/>
</dbReference>
<comment type="function">
    <text evidence="1 14">Produces ATP from ADP in the presence of a proton gradient across the membrane. The alpha chain is a regulatory subunit.</text>
</comment>
<keyword evidence="19" id="KW-1185">Reference proteome</keyword>
<dbReference type="Gene3D" id="2.40.30.20">
    <property type="match status" value="1"/>
</dbReference>
<dbReference type="Pfam" id="PF00306">
    <property type="entry name" value="ATP-synt_ab_C"/>
    <property type="match status" value="1"/>
</dbReference>
<evidence type="ECO:0000256" key="2">
    <source>
        <dbReference type="ARBA" id="ARBA00004370"/>
    </source>
</evidence>
<dbReference type="EMBL" id="CP019384">
    <property type="protein sequence ID" value="QAT17754.1"/>
    <property type="molecule type" value="Genomic_DNA"/>
</dbReference>
<keyword evidence="5 14" id="KW-0547">Nucleotide-binding</keyword>
<dbReference type="FunFam" id="3.40.50.300:FF:002432">
    <property type="entry name" value="ATP synthase subunit alpha, mitochondrial"/>
    <property type="match status" value="1"/>
</dbReference>
<dbReference type="OrthoDB" id="9803053at2"/>
<evidence type="ECO:0000256" key="3">
    <source>
        <dbReference type="ARBA" id="ARBA00008936"/>
    </source>
</evidence>
<dbReference type="SUPFAM" id="SSF47917">
    <property type="entry name" value="C-terminal domain of alpha and beta subunits of F1 ATP synthase"/>
    <property type="match status" value="1"/>
</dbReference>
<evidence type="ECO:0000256" key="1">
    <source>
        <dbReference type="ARBA" id="ARBA00003784"/>
    </source>
</evidence>
<evidence type="ECO:0000256" key="12">
    <source>
        <dbReference type="ARBA" id="ARBA00023310"/>
    </source>
</evidence>
<evidence type="ECO:0000256" key="6">
    <source>
        <dbReference type="ARBA" id="ARBA00022781"/>
    </source>
</evidence>
<dbReference type="InterPro" id="IPR005294">
    <property type="entry name" value="ATP_synth_F1_asu"/>
</dbReference>
<evidence type="ECO:0000256" key="4">
    <source>
        <dbReference type="ARBA" id="ARBA00022448"/>
    </source>
</evidence>
<dbReference type="PANTHER" id="PTHR48082:SF2">
    <property type="entry name" value="ATP SYNTHASE SUBUNIT ALPHA, MITOCHONDRIAL"/>
    <property type="match status" value="1"/>
</dbReference>
<evidence type="ECO:0000256" key="13">
    <source>
        <dbReference type="ARBA" id="ARBA00026013"/>
    </source>
</evidence>
<keyword evidence="14" id="KW-1003">Cell membrane</keyword>
<dbReference type="InterPro" id="IPR000194">
    <property type="entry name" value="ATPase_F1/V1/A1_a/bsu_nucl-bd"/>
</dbReference>
<keyword evidence="4 14" id="KW-0813">Transport</keyword>
<proteinExistence type="inferred from homology"/>
<dbReference type="GO" id="GO:0005886">
    <property type="term" value="C:plasma membrane"/>
    <property type="evidence" value="ECO:0007669"/>
    <property type="project" value="UniProtKB-SubCell"/>
</dbReference>
<keyword evidence="10 14" id="KW-0472">Membrane</keyword>
<evidence type="ECO:0000259" key="16">
    <source>
        <dbReference type="Pfam" id="PF00306"/>
    </source>
</evidence>
<evidence type="ECO:0000256" key="11">
    <source>
        <dbReference type="ARBA" id="ARBA00023196"/>
    </source>
</evidence>
<dbReference type="GO" id="GO:0046933">
    <property type="term" value="F:proton-transporting ATP synthase activity, rotational mechanism"/>
    <property type="evidence" value="ECO:0007669"/>
    <property type="project" value="UniProtKB-UniRule"/>
</dbReference>
<keyword evidence="9 14" id="KW-0406">Ion transport</keyword>
<evidence type="ECO:0000259" key="15">
    <source>
        <dbReference type="Pfam" id="PF00006"/>
    </source>
</evidence>
<sequence length="493" mass="54915">MQKPAFNLEAFEIKEVGVVREIKGGIVKIHGLPNCIYGQLIEFSGTDRKGLVIDFNDKEVMAFILGDEKDIILGSMVVSRNEVFSLSVGESFLGRIISAIGEPLDDVHKPLEGDTLCPVFRRAPGMLDRVPIFEQFFTGSKILDLTIPIGKGQRELIIGDRQSGKSTIALDAIINQKGKGVVCVYCWCGGPYASLTKVIRTLQEAGAMDYTIVVAASASASAGEQYLAPYVAAAVGEYFMYSGRHSLVVMDDLTKHAWMYRELSLLLERSPGREAYPGDIFYLHSQLMERAGLLNEENGGGSMTFLPIVETLQGDITGYVQSNLVSMTDGQIYISTSLFHEGFKPAVDLGLSVSRIGSKVQSKALREVASTLRLDYAQYKELVRLMRVRTKLSTEISEKMRRGATLTHLFVQEAHKPVDELTMIVFFYAFQRNILEILSADGLNVFCENIMSYLKKSRLEVMKDLSEKKELTADIKEGLDRTFVDFFREKKIV</sequence>
<dbReference type="HAMAP" id="MF_01346">
    <property type="entry name" value="ATP_synth_alpha_bact"/>
    <property type="match status" value="1"/>
</dbReference>
<dbReference type="CDD" id="cd01132">
    <property type="entry name" value="F1-ATPase_alpha_CD"/>
    <property type="match status" value="1"/>
</dbReference>
<dbReference type="SUPFAM" id="SSF52540">
    <property type="entry name" value="P-loop containing nucleoside triphosphate hydrolases"/>
    <property type="match status" value="1"/>
</dbReference>
<protein>
    <recommendedName>
        <fullName evidence="14">ATP synthase subunit alpha</fullName>
        <ecNumber evidence="14">7.1.2.2</ecNumber>
    </recommendedName>
    <alternativeName>
        <fullName evidence="14">ATP synthase F1 sector subunit alpha</fullName>
    </alternativeName>
    <alternativeName>
        <fullName evidence="14">F-ATPase subunit alpha</fullName>
    </alternativeName>
</protein>
<comment type="subcellular location">
    <subcellularLocation>
        <location evidence="14">Cell membrane</location>
        <topology evidence="14">Peripheral membrane protein</topology>
    </subcellularLocation>
    <subcellularLocation>
        <location evidence="2">Membrane</location>
    </subcellularLocation>
</comment>
<comment type="catalytic activity">
    <reaction evidence="14">
        <text>ATP + H2O + 4 H(+)(in) = ADP + phosphate + 5 H(+)(out)</text>
        <dbReference type="Rhea" id="RHEA:57720"/>
        <dbReference type="ChEBI" id="CHEBI:15377"/>
        <dbReference type="ChEBI" id="CHEBI:15378"/>
        <dbReference type="ChEBI" id="CHEBI:30616"/>
        <dbReference type="ChEBI" id="CHEBI:43474"/>
        <dbReference type="ChEBI" id="CHEBI:456216"/>
        <dbReference type="EC" id="7.1.2.2"/>
    </reaction>
</comment>
<dbReference type="InterPro" id="IPR000793">
    <property type="entry name" value="ATP_synth_asu_C"/>
</dbReference>
<comment type="similarity">
    <text evidence="3 14">Belongs to the ATPase alpha/beta chains family.</text>
</comment>
<comment type="subunit">
    <text evidence="13">F-type ATPases have 2 components, CF(1) - the catalytic core - and CF(0) - the membrane proton channel. CF(1) has five subunits: alpha(3), beta(3), gamma(1), delta(1), epsilon(1). CF(0) has four main subunits: a(1), b(1), b'(1) and c(9-12).</text>
</comment>
<dbReference type="InterPro" id="IPR036121">
    <property type="entry name" value="ATPase_F1/V1/A1_a/bsu_N_sf"/>
</dbReference>
<comment type="caution">
    <text evidence="14">Lacks conserved residue(s) required for the propagation of feature annotation.</text>
</comment>
<dbReference type="EC" id="7.1.2.2" evidence="14"/>
<dbReference type="Proteomes" id="UP000287243">
    <property type="component" value="Chromosome"/>
</dbReference>
<feature type="domain" description="ATP synthase alpha subunit C-terminal" evidence="16">
    <location>
        <begin position="361"/>
        <end position="485"/>
    </location>
</feature>
<evidence type="ECO:0000256" key="8">
    <source>
        <dbReference type="ARBA" id="ARBA00022967"/>
    </source>
</evidence>
<dbReference type="InterPro" id="IPR033732">
    <property type="entry name" value="ATP_synth_F1_a_nt-bd_dom"/>
</dbReference>
<feature type="site" description="Required for activity" evidence="14">
    <location>
        <position position="352"/>
    </location>
</feature>
<dbReference type="InterPro" id="IPR004100">
    <property type="entry name" value="ATPase_F1/V1/A1_a/bsu_N"/>
</dbReference>
<dbReference type="KEGG" id="vai:BU251_08480"/>
<name>A0A410P720_VELA1</name>
<dbReference type="Pfam" id="PF02874">
    <property type="entry name" value="ATP-synt_ab_N"/>
    <property type="match status" value="1"/>
</dbReference>
<dbReference type="Gene3D" id="1.20.150.20">
    <property type="entry name" value="ATP synthase alpha/beta chain, C-terminal domain"/>
    <property type="match status" value="1"/>
</dbReference>
<dbReference type="InterPro" id="IPR023366">
    <property type="entry name" value="ATP_synth_asu-like_sf"/>
</dbReference>
<keyword evidence="12 14" id="KW-0066">ATP synthesis</keyword>
<feature type="domain" description="ATPase F1/V1/A1 complex alpha/beta subunit N-terminal" evidence="17">
    <location>
        <begin position="14"/>
        <end position="78"/>
    </location>
</feature>
<evidence type="ECO:0000256" key="7">
    <source>
        <dbReference type="ARBA" id="ARBA00022840"/>
    </source>
</evidence>
<accession>A0A410P720</accession>
<evidence type="ECO:0000256" key="10">
    <source>
        <dbReference type="ARBA" id="ARBA00023136"/>
    </source>
</evidence>
<keyword evidence="7 14" id="KW-0067">ATP-binding</keyword>
<dbReference type="InterPro" id="IPR027417">
    <property type="entry name" value="P-loop_NTPase"/>
</dbReference>
<dbReference type="Gene3D" id="3.40.50.300">
    <property type="entry name" value="P-loop containing nucleotide triphosphate hydrolases"/>
    <property type="match status" value="1"/>
</dbReference>
<dbReference type="AlphaFoldDB" id="A0A410P720"/>
<evidence type="ECO:0000259" key="17">
    <source>
        <dbReference type="Pfam" id="PF02874"/>
    </source>
</evidence>
<evidence type="ECO:0000256" key="9">
    <source>
        <dbReference type="ARBA" id="ARBA00023065"/>
    </source>
</evidence>
<dbReference type="RefSeq" id="WP_128700719.1">
    <property type="nucleotide sequence ID" value="NZ_CP019384.1"/>
</dbReference>
<keyword evidence="8 14" id="KW-1278">Translocase</keyword>
<dbReference type="GO" id="GO:0043531">
    <property type="term" value="F:ADP binding"/>
    <property type="evidence" value="ECO:0007669"/>
    <property type="project" value="TreeGrafter"/>
</dbReference>
<evidence type="ECO:0000256" key="5">
    <source>
        <dbReference type="ARBA" id="ARBA00022741"/>
    </source>
</evidence>
<dbReference type="NCBIfam" id="TIGR00962">
    <property type="entry name" value="atpA"/>
    <property type="match status" value="1"/>
</dbReference>
<feature type="domain" description="ATPase F1/V1/A1 complex alpha/beta subunit nucleotide-binding" evidence="15">
    <location>
        <begin position="139"/>
        <end position="354"/>
    </location>
</feature>